<evidence type="ECO:0000256" key="1">
    <source>
        <dbReference type="SAM" id="MobiDB-lite"/>
    </source>
</evidence>
<dbReference type="InterPro" id="IPR008979">
    <property type="entry name" value="Galactose-bd-like_sf"/>
</dbReference>
<comment type="caution">
    <text evidence="2">The sequence shown here is derived from an EMBL/GenBank/DDBJ whole genome shotgun (WGS) entry which is preliminary data.</text>
</comment>
<evidence type="ECO:0000313" key="2">
    <source>
        <dbReference type="EMBL" id="KAK8371799.1"/>
    </source>
</evidence>
<feature type="region of interest" description="Disordered" evidence="1">
    <location>
        <begin position="102"/>
        <end position="135"/>
    </location>
</feature>
<evidence type="ECO:0000313" key="3">
    <source>
        <dbReference type="Proteomes" id="UP001487740"/>
    </source>
</evidence>
<reference evidence="2 3" key="1">
    <citation type="submission" date="2023-03" db="EMBL/GenBank/DDBJ databases">
        <title>High-quality genome of Scylla paramamosain provides insights in environmental adaptation.</title>
        <authorList>
            <person name="Zhang L."/>
        </authorList>
    </citation>
    <scope>NUCLEOTIDE SEQUENCE [LARGE SCALE GENOMIC DNA]</scope>
    <source>
        <strain evidence="2">LZ_2023a</strain>
        <tissue evidence="2">Muscle</tissue>
    </source>
</reference>
<protein>
    <submittedName>
        <fullName evidence="2">Uncharacterized protein</fullName>
    </submittedName>
</protein>
<keyword evidence="3" id="KW-1185">Reference proteome</keyword>
<name>A0AAW0SA10_SCYPA</name>
<proteinExistence type="predicted"/>
<dbReference type="EMBL" id="JARAKH010006404">
    <property type="protein sequence ID" value="KAK8371799.1"/>
    <property type="molecule type" value="Genomic_DNA"/>
</dbReference>
<dbReference type="Proteomes" id="UP001487740">
    <property type="component" value="Unassembled WGS sequence"/>
</dbReference>
<sequence>MNPSMVCSSPSYSVSASAKEPFTAEYHAITWTTRPAILDGGTVSRFLGTAKADDCTGKVISRAKSSTSCVRRDICSIRVYRADITYPWSGSGLAVGTGNGGGAAPLPAGDQRPFTGGIPSRSASGDLSSEKGEAGAIPELSRLSRGSRDYLGGGSLPRRGCSSTCTLPCSIVLCLGWVTHTLQAHVTANVDSPQTKHNYSYVEPPVLGRFVRLHVLEWHSQPSMRFELLGCQGRLIIQKPSVNVAPSNLDREQQDMDETTLRNRELLDATTRTVVEDGAAVDGADAQGGDGLERTSAVHISITIQAFPPLPPPTGCVGLPGAASLPHSEEVRK</sequence>
<dbReference type="SUPFAM" id="SSF49785">
    <property type="entry name" value="Galactose-binding domain-like"/>
    <property type="match status" value="1"/>
</dbReference>
<dbReference type="AlphaFoldDB" id="A0AAW0SA10"/>
<dbReference type="Gene3D" id="2.60.120.260">
    <property type="entry name" value="Galactose-binding domain-like"/>
    <property type="match status" value="1"/>
</dbReference>
<gene>
    <name evidence="2" type="ORF">O3P69_015699</name>
</gene>
<organism evidence="2 3">
    <name type="scientific">Scylla paramamosain</name>
    <name type="common">Mud crab</name>
    <dbReference type="NCBI Taxonomy" id="85552"/>
    <lineage>
        <taxon>Eukaryota</taxon>
        <taxon>Metazoa</taxon>
        <taxon>Ecdysozoa</taxon>
        <taxon>Arthropoda</taxon>
        <taxon>Crustacea</taxon>
        <taxon>Multicrustacea</taxon>
        <taxon>Malacostraca</taxon>
        <taxon>Eumalacostraca</taxon>
        <taxon>Eucarida</taxon>
        <taxon>Decapoda</taxon>
        <taxon>Pleocyemata</taxon>
        <taxon>Brachyura</taxon>
        <taxon>Eubrachyura</taxon>
        <taxon>Portunoidea</taxon>
        <taxon>Portunidae</taxon>
        <taxon>Portuninae</taxon>
        <taxon>Scylla</taxon>
    </lineage>
</organism>
<accession>A0AAW0SA10</accession>